<accession>A0ABY8QIX0</accession>
<evidence type="ECO:0000313" key="2">
    <source>
        <dbReference type="EMBL" id="WGW03938.1"/>
    </source>
</evidence>
<feature type="region of interest" description="Disordered" evidence="1">
    <location>
        <begin position="41"/>
        <end position="68"/>
    </location>
</feature>
<keyword evidence="3" id="KW-1185">Reference proteome</keyword>
<dbReference type="RefSeq" id="WP_282300568.1">
    <property type="nucleotide sequence ID" value="NZ_CP124616.1"/>
</dbReference>
<proteinExistence type="predicted"/>
<evidence type="ECO:0000256" key="1">
    <source>
        <dbReference type="SAM" id="MobiDB-lite"/>
    </source>
</evidence>
<protein>
    <submittedName>
        <fullName evidence="2">Uncharacterized protein</fullName>
    </submittedName>
</protein>
<reference evidence="2 3" key="1">
    <citation type="submission" date="2023-05" db="EMBL/GenBank/DDBJ databases">
        <title>YMD87, complete Genome.</title>
        <authorList>
            <person name="Zhang J."/>
            <person name="Xu X."/>
        </authorList>
    </citation>
    <scope>NUCLEOTIDE SEQUENCE [LARGE SCALE GENOMIC DNA]</scope>
    <source>
        <strain evidence="2 3">YMD87</strain>
    </source>
</reference>
<evidence type="ECO:0000313" key="3">
    <source>
        <dbReference type="Proteomes" id="UP001241605"/>
    </source>
</evidence>
<name>A0ABY8QIX0_9RHOB</name>
<organism evidence="2 3">
    <name type="scientific">Tropicibacter oceani</name>
    <dbReference type="NCBI Taxonomy" id="3058420"/>
    <lineage>
        <taxon>Bacteria</taxon>
        <taxon>Pseudomonadati</taxon>
        <taxon>Pseudomonadota</taxon>
        <taxon>Alphaproteobacteria</taxon>
        <taxon>Rhodobacterales</taxon>
        <taxon>Roseobacteraceae</taxon>
        <taxon>Tropicibacter</taxon>
    </lineage>
</organism>
<dbReference type="EMBL" id="CP124616">
    <property type="protein sequence ID" value="WGW03938.1"/>
    <property type="molecule type" value="Genomic_DNA"/>
</dbReference>
<dbReference type="Proteomes" id="UP001241605">
    <property type="component" value="Chromosome"/>
</dbReference>
<gene>
    <name evidence="2" type="ORF">QF118_18800</name>
</gene>
<sequence>MGYLVSGKLNRGFGLCNVAENAAKNIDRLPLFRSDQARARKTGAMTSQAKGLRKTCSAATRAGRNRGE</sequence>